<evidence type="ECO:0000256" key="1">
    <source>
        <dbReference type="ARBA" id="ARBA00004202"/>
    </source>
</evidence>
<accession>A0ABM7W7P5</accession>
<keyword evidence="6 7" id="KW-0472">Membrane</keyword>
<dbReference type="InterPro" id="IPR043149">
    <property type="entry name" value="TagF_N"/>
</dbReference>
<keyword evidence="7" id="KW-1133">Transmembrane helix</keyword>
<dbReference type="InterPro" id="IPR043148">
    <property type="entry name" value="TagF_C"/>
</dbReference>
<dbReference type="PANTHER" id="PTHR37316:SF3">
    <property type="entry name" value="TEICHOIC ACID GLYCEROL-PHOSPHATE TRANSFERASE"/>
    <property type="match status" value="1"/>
</dbReference>
<dbReference type="InterPro" id="IPR007554">
    <property type="entry name" value="Glycerophosphate_synth"/>
</dbReference>
<comment type="subcellular location">
    <subcellularLocation>
        <location evidence="1">Cell membrane</location>
        <topology evidence="1">Peripheral membrane protein</topology>
    </subcellularLocation>
</comment>
<comment type="similarity">
    <text evidence="2">Belongs to the CDP-glycerol glycerophosphotransferase family.</text>
</comment>
<dbReference type="PANTHER" id="PTHR37316">
    <property type="entry name" value="TEICHOIC ACID GLYCEROL-PHOSPHATE PRIMASE"/>
    <property type="match status" value="1"/>
</dbReference>
<evidence type="ECO:0000256" key="2">
    <source>
        <dbReference type="ARBA" id="ARBA00010488"/>
    </source>
</evidence>
<evidence type="ECO:0000256" key="7">
    <source>
        <dbReference type="SAM" id="Phobius"/>
    </source>
</evidence>
<keyword evidence="9" id="KW-1185">Reference proteome</keyword>
<keyword evidence="4" id="KW-0808">Transferase</keyword>
<evidence type="ECO:0000256" key="6">
    <source>
        <dbReference type="ARBA" id="ARBA00023136"/>
    </source>
</evidence>
<dbReference type="Pfam" id="PF04464">
    <property type="entry name" value="Glyphos_transf"/>
    <property type="match status" value="1"/>
</dbReference>
<dbReference type="Gene3D" id="3.40.50.12580">
    <property type="match status" value="1"/>
</dbReference>
<protein>
    <submittedName>
        <fullName evidence="8">CDP-glycerol glycerophosphotransferase family protein</fullName>
    </submittedName>
</protein>
<gene>
    <name evidence="8" type="ORF">DPPLL_12590</name>
</gene>
<evidence type="ECO:0000313" key="8">
    <source>
        <dbReference type="EMBL" id="BDD86894.1"/>
    </source>
</evidence>
<dbReference type="RefSeq" id="WP_284153963.1">
    <property type="nucleotide sequence ID" value="NZ_AP025516.1"/>
</dbReference>
<evidence type="ECO:0000256" key="3">
    <source>
        <dbReference type="ARBA" id="ARBA00022475"/>
    </source>
</evidence>
<evidence type="ECO:0000256" key="4">
    <source>
        <dbReference type="ARBA" id="ARBA00022679"/>
    </source>
</evidence>
<keyword evidence="3" id="KW-1003">Cell membrane</keyword>
<dbReference type="EMBL" id="AP025516">
    <property type="protein sequence ID" value="BDD86894.1"/>
    <property type="molecule type" value="Genomic_DNA"/>
</dbReference>
<proteinExistence type="inferred from homology"/>
<dbReference type="InterPro" id="IPR051612">
    <property type="entry name" value="Teichoic_Acid_Biosynth"/>
</dbReference>
<evidence type="ECO:0000313" key="9">
    <source>
        <dbReference type="Proteomes" id="UP000830055"/>
    </source>
</evidence>
<reference evidence="8 9" key="1">
    <citation type="submission" date="2022-01" db="EMBL/GenBank/DDBJ databases">
        <title>Desulfofustis limnae sp. nov., a novel mesophilic sulfate-reducing bacterium isolated from marsh soil.</title>
        <authorList>
            <person name="Watanabe M."/>
            <person name="Takahashi A."/>
            <person name="Kojima H."/>
            <person name="Fukui M."/>
        </authorList>
    </citation>
    <scope>NUCLEOTIDE SEQUENCE [LARGE SCALE GENOMIC DNA]</scope>
    <source>
        <strain evidence="8 9">PPLL</strain>
    </source>
</reference>
<keyword evidence="7" id="KW-0812">Transmembrane</keyword>
<keyword evidence="5" id="KW-0777">Teichoic acid biosynthesis</keyword>
<dbReference type="Gene3D" id="3.40.50.11820">
    <property type="match status" value="1"/>
</dbReference>
<evidence type="ECO:0000256" key="5">
    <source>
        <dbReference type="ARBA" id="ARBA00022944"/>
    </source>
</evidence>
<name>A0ABM7W7P5_9BACT</name>
<dbReference type="SUPFAM" id="SSF53756">
    <property type="entry name" value="UDP-Glycosyltransferase/glycogen phosphorylase"/>
    <property type="match status" value="1"/>
</dbReference>
<organism evidence="8 9">
    <name type="scientific">Desulfofustis limnaeus</name>
    <dbReference type="NCBI Taxonomy" id="2740163"/>
    <lineage>
        <taxon>Bacteria</taxon>
        <taxon>Pseudomonadati</taxon>
        <taxon>Thermodesulfobacteriota</taxon>
        <taxon>Desulfobulbia</taxon>
        <taxon>Desulfobulbales</taxon>
        <taxon>Desulfocapsaceae</taxon>
        <taxon>Desulfofustis</taxon>
    </lineage>
</organism>
<sequence>MKIDKGNSKHWIYLLRSLLIIIITLPVSVLRTKKNLILYGHKLNGNLSALYDFVNDQNLNFDIFFLTMDPRYYRQLKEEGKNVLHMGSVSDMARVARAGAIITDHGMHTLILYRLFTSIRFIDVWHGLSYKGFDAQTFKHLHGHDETWVQSETMREFYVNKFGFSENQVKVTGYGRADRLILGQYDRSAILEKYRLPDRKTILLAPTWTQDDKNRSILPFGVSLEAFFDAMEEVGKKKSATVIFRTHLNSGDSINVDHYDHIRVMPSSLYPVAEEFLFITDLLVTDWSSIATDYLVLKRPTLFLDVPAPFAKGFTLGPEHRFGEIVTSMDEMIKSIDTYINDQPLFLSKYEQKMIHTLSASYGSTIDGKARERYLLHLKRILNITDKC</sequence>
<dbReference type="Proteomes" id="UP000830055">
    <property type="component" value="Chromosome"/>
</dbReference>
<feature type="transmembrane region" description="Helical" evidence="7">
    <location>
        <begin position="12"/>
        <end position="30"/>
    </location>
</feature>